<reference evidence="11 12" key="1">
    <citation type="submission" date="2021-01" db="EMBL/GenBank/DDBJ databases">
        <title>Whole genome shotgun sequence of Plantactinospora mayteni NBRC 109088.</title>
        <authorList>
            <person name="Komaki H."/>
            <person name="Tamura T."/>
        </authorList>
    </citation>
    <scope>NUCLEOTIDE SEQUENCE [LARGE SCALE GENOMIC DNA]</scope>
    <source>
        <strain evidence="11 12">NBRC 109088</strain>
    </source>
</reference>
<dbReference type="EMBL" id="BONX01000003">
    <property type="protein sequence ID" value="GIG93956.1"/>
    <property type="molecule type" value="Genomic_DNA"/>
</dbReference>
<evidence type="ECO:0000256" key="1">
    <source>
        <dbReference type="ARBA" id="ARBA00004202"/>
    </source>
</evidence>
<dbReference type="NCBIfam" id="NF007739">
    <property type="entry name" value="PRK10419.1"/>
    <property type="match status" value="2"/>
</dbReference>
<keyword evidence="3" id="KW-0813">Transport</keyword>
<evidence type="ECO:0000256" key="9">
    <source>
        <dbReference type="ARBA" id="ARBA00023136"/>
    </source>
</evidence>
<dbReference type="Gene3D" id="3.40.50.300">
    <property type="entry name" value="P-loop containing nucleotide triphosphate hydrolases"/>
    <property type="match status" value="2"/>
</dbReference>
<keyword evidence="8" id="KW-1278">Translocase</keyword>
<comment type="similarity">
    <text evidence="2">Belongs to the ABC transporter superfamily.</text>
</comment>
<evidence type="ECO:0000256" key="3">
    <source>
        <dbReference type="ARBA" id="ARBA00022448"/>
    </source>
</evidence>
<dbReference type="InterPro" id="IPR050388">
    <property type="entry name" value="ABC_Ni/Peptide_Import"/>
</dbReference>
<dbReference type="Pfam" id="PF08352">
    <property type="entry name" value="oligo_HPY"/>
    <property type="match status" value="2"/>
</dbReference>
<evidence type="ECO:0000256" key="2">
    <source>
        <dbReference type="ARBA" id="ARBA00005417"/>
    </source>
</evidence>
<evidence type="ECO:0000313" key="11">
    <source>
        <dbReference type="EMBL" id="GIG93956.1"/>
    </source>
</evidence>
<gene>
    <name evidence="11" type="ORF">Pma05_05290</name>
</gene>
<feature type="domain" description="ABC transporter" evidence="10">
    <location>
        <begin position="359"/>
        <end position="614"/>
    </location>
</feature>
<feature type="domain" description="ABC transporter" evidence="10">
    <location>
        <begin position="4"/>
        <end position="251"/>
    </location>
</feature>
<evidence type="ECO:0000256" key="4">
    <source>
        <dbReference type="ARBA" id="ARBA00022475"/>
    </source>
</evidence>
<keyword evidence="5" id="KW-0997">Cell inner membrane</keyword>
<accession>A0ABQ4EGU7</accession>
<keyword evidence="12" id="KW-1185">Reference proteome</keyword>
<organism evidence="11 12">
    <name type="scientific">Plantactinospora mayteni</name>
    <dbReference type="NCBI Taxonomy" id="566021"/>
    <lineage>
        <taxon>Bacteria</taxon>
        <taxon>Bacillati</taxon>
        <taxon>Actinomycetota</taxon>
        <taxon>Actinomycetes</taxon>
        <taxon>Micromonosporales</taxon>
        <taxon>Micromonosporaceae</taxon>
        <taxon>Plantactinospora</taxon>
    </lineage>
</organism>
<dbReference type="Pfam" id="PF00005">
    <property type="entry name" value="ABC_tran"/>
    <property type="match status" value="2"/>
</dbReference>
<comment type="caution">
    <text evidence="11">The sequence shown here is derived from an EMBL/GenBank/DDBJ whole genome shotgun (WGS) entry which is preliminary data.</text>
</comment>
<dbReference type="InterPro" id="IPR003593">
    <property type="entry name" value="AAA+_ATPase"/>
</dbReference>
<comment type="subcellular location">
    <subcellularLocation>
        <location evidence="1">Cell membrane</location>
        <topology evidence="1">Peripheral membrane protein</topology>
    </subcellularLocation>
</comment>
<dbReference type="PROSITE" id="PS00211">
    <property type="entry name" value="ABC_TRANSPORTER_1"/>
    <property type="match status" value="1"/>
</dbReference>
<keyword evidence="4" id="KW-1003">Cell membrane</keyword>
<dbReference type="Proteomes" id="UP000621500">
    <property type="component" value="Unassembled WGS sequence"/>
</dbReference>
<dbReference type="InterPro" id="IPR003439">
    <property type="entry name" value="ABC_transporter-like_ATP-bd"/>
</dbReference>
<dbReference type="RefSeq" id="WP_203855624.1">
    <property type="nucleotide sequence ID" value="NZ_BAAAZQ010000002.1"/>
</dbReference>
<protein>
    <submittedName>
        <fullName evidence="11">ABC transporter ATP-binding protein</fullName>
    </submittedName>
</protein>
<dbReference type="InterPro" id="IPR027417">
    <property type="entry name" value="P-loop_NTPase"/>
</dbReference>
<dbReference type="SMART" id="SM00382">
    <property type="entry name" value="AAA"/>
    <property type="match status" value="2"/>
</dbReference>
<dbReference type="InterPro" id="IPR013563">
    <property type="entry name" value="Oligopep_ABC_C"/>
</dbReference>
<dbReference type="NCBIfam" id="TIGR01727">
    <property type="entry name" value="oligo_HPY"/>
    <property type="match status" value="1"/>
</dbReference>
<evidence type="ECO:0000256" key="5">
    <source>
        <dbReference type="ARBA" id="ARBA00022519"/>
    </source>
</evidence>
<evidence type="ECO:0000256" key="6">
    <source>
        <dbReference type="ARBA" id="ARBA00022741"/>
    </source>
</evidence>
<evidence type="ECO:0000313" key="12">
    <source>
        <dbReference type="Proteomes" id="UP000621500"/>
    </source>
</evidence>
<evidence type="ECO:0000256" key="7">
    <source>
        <dbReference type="ARBA" id="ARBA00022840"/>
    </source>
</evidence>
<keyword evidence="9" id="KW-0472">Membrane</keyword>
<sequence>MALLEVENLSVTYAPRDAPVTRAVQDVSFRIREGEFVGLLGESGCGKSTLGNGILRLLSPPARISGGRVVLDGVDLTGADEERLRGLRWTNLSTVFQSSMNSLNPVLRIEAQFAETFAAHRVGEEVGARVVELLRMVSLDPGVLRAYPHELSGGMRQRVALALALALRPRLVLLDEPTTGLDVVVQRNILDRLATLRHELGFAVLFISHDLGTVLEMADRVMVMYAGEIVEDRPAPDLVREAQHPYTRGLLGSYADPRSAEVRVSYIPGRPPDLSVEQPGCRFTPRCPYAEDACGQRRPELRPDDGGLVRCLVAQDGRLPRTPAGAGPGLPVFVGFPAAAGLDRSADPPPEQAVGDPVLLVDDVTKRYTTRRGLRTTSVDAVRGVSLALRPGRVTALVGQSGSGKTTIARLVTGVERPTSGQVRFTAADSTTEVRVDRLRGRALRDYRRHVQMIFQDPFSALNPTRTVGYALSRPLVNYHGLRGPAVRERAAELLESVGLAPAGQFLDKLPHQLSGGQRQRVVTARALAPEPEILIADEPVSMLDVSIRAEILELLGKLVRTRRLAMLYITHDLLSARLLADEVLVLNHGDLVEQGPTLEVVGAARDDYTRLLLDSIPNPFSAARRPG</sequence>
<dbReference type="PANTHER" id="PTHR43297">
    <property type="entry name" value="OLIGOPEPTIDE TRANSPORT ATP-BINDING PROTEIN APPD"/>
    <property type="match status" value="1"/>
</dbReference>
<name>A0ABQ4EGU7_9ACTN</name>
<dbReference type="PROSITE" id="PS50893">
    <property type="entry name" value="ABC_TRANSPORTER_2"/>
    <property type="match status" value="2"/>
</dbReference>
<dbReference type="SUPFAM" id="SSF52540">
    <property type="entry name" value="P-loop containing nucleoside triphosphate hydrolases"/>
    <property type="match status" value="2"/>
</dbReference>
<dbReference type="CDD" id="cd03257">
    <property type="entry name" value="ABC_NikE_OppD_transporters"/>
    <property type="match status" value="2"/>
</dbReference>
<proteinExistence type="inferred from homology"/>
<dbReference type="NCBIfam" id="NF008453">
    <property type="entry name" value="PRK11308.1"/>
    <property type="match status" value="2"/>
</dbReference>
<dbReference type="PANTHER" id="PTHR43297:SF14">
    <property type="entry name" value="ATPASE AAA-TYPE CORE DOMAIN-CONTAINING PROTEIN"/>
    <property type="match status" value="1"/>
</dbReference>
<dbReference type="InterPro" id="IPR017871">
    <property type="entry name" value="ABC_transporter-like_CS"/>
</dbReference>
<evidence type="ECO:0000256" key="8">
    <source>
        <dbReference type="ARBA" id="ARBA00022967"/>
    </source>
</evidence>
<keyword evidence="7 11" id="KW-0067">ATP-binding</keyword>
<keyword evidence="6" id="KW-0547">Nucleotide-binding</keyword>
<evidence type="ECO:0000259" key="10">
    <source>
        <dbReference type="PROSITE" id="PS50893"/>
    </source>
</evidence>
<dbReference type="GO" id="GO:0005524">
    <property type="term" value="F:ATP binding"/>
    <property type="evidence" value="ECO:0007669"/>
    <property type="project" value="UniProtKB-KW"/>
</dbReference>